<reference evidence="3" key="1">
    <citation type="submission" date="2012-12" db="EMBL/GenBank/DDBJ databases">
        <authorList>
            <person name="Hellsten U."/>
            <person name="Grimwood J."/>
            <person name="Chapman J.A."/>
            <person name="Shapiro H."/>
            <person name="Aerts A."/>
            <person name="Otillar R.P."/>
            <person name="Terry A.Y."/>
            <person name="Boore J.L."/>
            <person name="Simakov O."/>
            <person name="Marletaz F."/>
            <person name="Cho S.-J."/>
            <person name="Edsinger-Gonzales E."/>
            <person name="Havlak P."/>
            <person name="Kuo D.-H."/>
            <person name="Larsson T."/>
            <person name="Lv J."/>
            <person name="Arendt D."/>
            <person name="Savage R."/>
            <person name="Osoegawa K."/>
            <person name="de Jong P."/>
            <person name="Lindberg D.R."/>
            <person name="Seaver E.C."/>
            <person name="Weisblat D.A."/>
            <person name="Putnam N.H."/>
            <person name="Grigoriev I.V."/>
            <person name="Rokhsar D.S."/>
        </authorList>
    </citation>
    <scope>NUCLEOTIDE SEQUENCE</scope>
</reference>
<dbReference type="AlphaFoldDB" id="T1EZ28"/>
<name>T1EZ28_HELRO</name>
<evidence type="ECO:0000313" key="2">
    <source>
        <dbReference type="EnsemblMetazoa" id="HelroP167147"/>
    </source>
</evidence>
<keyword evidence="3" id="KW-1185">Reference proteome</keyword>
<protein>
    <submittedName>
        <fullName evidence="1 2">Uncharacterized protein</fullName>
    </submittedName>
</protein>
<reference evidence="1 3" key="2">
    <citation type="journal article" date="2013" name="Nature">
        <title>Insights into bilaterian evolution from three spiralian genomes.</title>
        <authorList>
            <person name="Simakov O."/>
            <person name="Marletaz F."/>
            <person name="Cho S.J."/>
            <person name="Edsinger-Gonzales E."/>
            <person name="Havlak P."/>
            <person name="Hellsten U."/>
            <person name="Kuo D.H."/>
            <person name="Larsson T."/>
            <person name="Lv J."/>
            <person name="Arendt D."/>
            <person name="Savage R."/>
            <person name="Osoegawa K."/>
            <person name="de Jong P."/>
            <person name="Grimwood J."/>
            <person name="Chapman J.A."/>
            <person name="Shapiro H."/>
            <person name="Aerts A."/>
            <person name="Otillar R.P."/>
            <person name="Terry A.Y."/>
            <person name="Boore J.L."/>
            <person name="Grigoriev I.V."/>
            <person name="Lindberg D.R."/>
            <person name="Seaver E.C."/>
            <person name="Weisblat D.A."/>
            <person name="Putnam N.H."/>
            <person name="Rokhsar D.S."/>
        </authorList>
    </citation>
    <scope>NUCLEOTIDE SEQUENCE</scope>
</reference>
<proteinExistence type="predicted"/>
<sequence>MKVLPRFLSFHSQIQCHFRPRSRATDVVNIIFKQIYIIILFTPENVHPQSSGYQVCNRNCNEQRCTVSDCFCLVSNCRIPVLDRNFLLIDRTKTLEILFKKVVIDLISGSFFDHLKFEKLHFERVEIVEGSLKSIFLNVISMKKLVIKKTKKMTKFLFKNNNLIDLLKGKLLSIDVDEIPDDLDSLALETAASITNVSLHKIDRLDFLDQLDGLTSLELNDLPFEAVEKLQRYNNLRNKLMYITFSCITDAKFSSDTFKNFTNLKKLTFKGFESSNFSKDFWQYYQNITVWDSTAFENYEDDDVIVETAVPETKALFGKPTVASTRKRTKVRTVPTWLDNVPELDLSEFNEYDWSNNDVAYLPLTDEKIGDNKTEMTSEGNGRLLCSDWSKFFKWGVIGWLFWWLVV</sequence>
<dbReference type="Proteomes" id="UP000015101">
    <property type="component" value="Unassembled WGS sequence"/>
</dbReference>
<gene>
    <name evidence="2" type="primary">20201828</name>
    <name evidence="1" type="ORF">HELRODRAFT_167147</name>
</gene>
<evidence type="ECO:0000313" key="3">
    <source>
        <dbReference type="Proteomes" id="UP000015101"/>
    </source>
</evidence>
<dbReference type="EMBL" id="KB095858">
    <property type="protein sequence ID" value="ESO10639.1"/>
    <property type="molecule type" value="Genomic_DNA"/>
</dbReference>
<dbReference type="EMBL" id="AMQM01002688">
    <property type="status" value="NOT_ANNOTATED_CDS"/>
    <property type="molecule type" value="Genomic_DNA"/>
</dbReference>
<evidence type="ECO:0000313" key="1">
    <source>
        <dbReference type="EMBL" id="ESO10639.1"/>
    </source>
</evidence>
<dbReference type="InParanoid" id="T1EZ28"/>
<dbReference type="HOGENOM" id="CLU_676661_0_0_1"/>
<dbReference type="RefSeq" id="XP_009010908.1">
    <property type="nucleotide sequence ID" value="XM_009012660.1"/>
</dbReference>
<dbReference type="EnsemblMetazoa" id="HelroT167147">
    <property type="protein sequence ID" value="HelroP167147"/>
    <property type="gene ID" value="HelroG167147"/>
</dbReference>
<accession>T1EZ28</accession>
<dbReference type="KEGG" id="hro:HELRODRAFT_167147"/>
<dbReference type="CTD" id="20201828"/>
<reference evidence="2" key="3">
    <citation type="submission" date="2015-06" db="UniProtKB">
        <authorList>
            <consortium name="EnsemblMetazoa"/>
        </authorList>
    </citation>
    <scope>IDENTIFICATION</scope>
</reference>
<dbReference type="GeneID" id="20201828"/>
<organism evidence="2 3">
    <name type="scientific">Helobdella robusta</name>
    <name type="common">Californian leech</name>
    <dbReference type="NCBI Taxonomy" id="6412"/>
    <lineage>
        <taxon>Eukaryota</taxon>
        <taxon>Metazoa</taxon>
        <taxon>Spiralia</taxon>
        <taxon>Lophotrochozoa</taxon>
        <taxon>Annelida</taxon>
        <taxon>Clitellata</taxon>
        <taxon>Hirudinea</taxon>
        <taxon>Rhynchobdellida</taxon>
        <taxon>Glossiphoniidae</taxon>
        <taxon>Helobdella</taxon>
    </lineage>
</organism>